<dbReference type="InterPro" id="IPR019775">
    <property type="entry name" value="WD40_repeat_CS"/>
</dbReference>
<protein>
    <submittedName>
        <fullName evidence="9">Guanine nucleotide-binding protein subunit beta</fullName>
    </submittedName>
</protein>
<keyword evidence="4" id="KW-0805">Transcription regulation</keyword>
<dbReference type="PANTHER" id="PTHR22846:SF2">
    <property type="entry name" value="F-BOX-LIKE_WD REPEAT-CONTAINING PROTEIN EBI"/>
    <property type="match status" value="1"/>
</dbReference>
<feature type="region of interest" description="Disordered" evidence="8">
    <location>
        <begin position="106"/>
        <end position="153"/>
    </location>
</feature>
<keyword evidence="6" id="KW-0539">Nucleus</keyword>
<evidence type="ECO:0000313" key="10">
    <source>
        <dbReference type="Proteomes" id="UP001180020"/>
    </source>
</evidence>
<dbReference type="PROSITE" id="PS00678">
    <property type="entry name" value="WD_REPEATS_1"/>
    <property type="match status" value="1"/>
</dbReference>
<evidence type="ECO:0000256" key="7">
    <source>
        <dbReference type="PROSITE-ProRule" id="PRU00221"/>
    </source>
</evidence>
<dbReference type="PROSITE" id="PS50294">
    <property type="entry name" value="WD_REPEATS_REGION"/>
    <property type="match status" value="2"/>
</dbReference>
<dbReference type="FunFam" id="1.20.960.30:FF:000001">
    <property type="entry name" value="F-box-like/WD repeat-containing protein TBL1XR1"/>
    <property type="match status" value="1"/>
</dbReference>
<dbReference type="SMART" id="SM00320">
    <property type="entry name" value="WD40"/>
    <property type="match status" value="6"/>
</dbReference>
<organism evidence="9 10">
    <name type="scientific">Acorus calamus</name>
    <name type="common">Sweet flag</name>
    <dbReference type="NCBI Taxonomy" id="4465"/>
    <lineage>
        <taxon>Eukaryota</taxon>
        <taxon>Viridiplantae</taxon>
        <taxon>Streptophyta</taxon>
        <taxon>Embryophyta</taxon>
        <taxon>Tracheophyta</taxon>
        <taxon>Spermatophyta</taxon>
        <taxon>Magnoliopsida</taxon>
        <taxon>Liliopsida</taxon>
        <taxon>Acoraceae</taxon>
        <taxon>Acorus</taxon>
    </lineage>
</organism>
<proteinExistence type="predicted"/>
<dbReference type="AlphaFoldDB" id="A0AAV9FA21"/>
<feature type="compositionally biased region" description="Basic and acidic residues" evidence="8">
    <location>
        <begin position="106"/>
        <end position="134"/>
    </location>
</feature>
<dbReference type="InterPro" id="IPR020472">
    <property type="entry name" value="WD40_PAC1"/>
</dbReference>
<dbReference type="GO" id="GO:0000118">
    <property type="term" value="C:histone deacetylase complex"/>
    <property type="evidence" value="ECO:0007669"/>
    <property type="project" value="TreeGrafter"/>
</dbReference>
<keyword evidence="10" id="KW-1185">Reference proteome</keyword>
<reference evidence="9" key="1">
    <citation type="journal article" date="2023" name="Nat. Commun.">
        <title>Diploid and tetraploid genomes of Acorus and the evolution of monocots.</title>
        <authorList>
            <person name="Ma L."/>
            <person name="Liu K.W."/>
            <person name="Li Z."/>
            <person name="Hsiao Y.Y."/>
            <person name="Qi Y."/>
            <person name="Fu T."/>
            <person name="Tang G.D."/>
            <person name="Zhang D."/>
            <person name="Sun W.H."/>
            <person name="Liu D.K."/>
            <person name="Li Y."/>
            <person name="Chen G.Z."/>
            <person name="Liu X.D."/>
            <person name="Liao X.Y."/>
            <person name="Jiang Y.T."/>
            <person name="Yu X."/>
            <person name="Hao Y."/>
            <person name="Huang J."/>
            <person name="Zhao X.W."/>
            <person name="Ke S."/>
            <person name="Chen Y.Y."/>
            <person name="Wu W.L."/>
            <person name="Hsu J.L."/>
            <person name="Lin Y.F."/>
            <person name="Huang M.D."/>
            <person name="Li C.Y."/>
            <person name="Huang L."/>
            <person name="Wang Z.W."/>
            <person name="Zhao X."/>
            <person name="Zhong W.Y."/>
            <person name="Peng D.H."/>
            <person name="Ahmad S."/>
            <person name="Lan S."/>
            <person name="Zhang J.S."/>
            <person name="Tsai W.C."/>
            <person name="Van de Peer Y."/>
            <person name="Liu Z.J."/>
        </authorList>
    </citation>
    <scope>NUCLEOTIDE SEQUENCE</scope>
    <source>
        <strain evidence="9">CP</strain>
    </source>
</reference>
<dbReference type="InterPro" id="IPR001680">
    <property type="entry name" value="WD40_rpt"/>
</dbReference>
<dbReference type="Proteomes" id="UP001180020">
    <property type="component" value="Unassembled WGS sequence"/>
</dbReference>
<evidence type="ECO:0000256" key="1">
    <source>
        <dbReference type="ARBA" id="ARBA00004123"/>
    </source>
</evidence>
<evidence type="ECO:0000256" key="6">
    <source>
        <dbReference type="ARBA" id="ARBA00023242"/>
    </source>
</evidence>
<accession>A0AAV9FA21</accession>
<dbReference type="Pfam" id="PF00400">
    <property type="entry name" value="WD40"/>
    <property type="match status" value="6"/>
</dbReference>
<dbReference type="SMART" id="SM00667">
    <property type="entry name" value="LisH"/>
    <property type="match status" value="1"/>
</dbReference>
<comment type="caution">
    <text evidence="9">The sequence shown here is derived from an EMBL/GenBank/DDBJ whole genome shotgun (WGS) entry which is preliminary data.</text>
</comment>
<dbReference type="PROSITE" id="PS50082">
    <property type="entry name" value="WD_REPEATS_2"/>
    <property type="match status" value="4"/>
</dbReference>
<dbReference type="EMBL" id="JAUJYO010000002">
    <property type="protein sequence ID" value="KAK1322858.1"/>
    <property type="molecule type" value="Genomic_DNA"/>
</dbReference>
<feature type="repeat" description="WD" evidence="7">
    <location>
        <begin position="295"/>
        <end position="336"/>
    </location>
</feature>
<sequence>MAVLTSVELNYMIFRYLQESGFLHSAFVFGYEAGINKSPVDGDLVPPLALVKFVQKGLQFLELEANLSSDEDDVADDFSFIEPFDLITKSVDELRKIVNERKTKFREEQKKNNGKGKDIIHEHEKHKVKGKPEGDGISGGPEPIDMDPSTPSISHKVPVSDVIVLEGHIREPTGNGTLFYKKNERNVKFLHEISGDSTARIWPIPSGPCGSMNGKNISANAKVLKHFKGKTNEKCKDVLTLQWNVSVLDTTISGILDEMAEGTLLATGSYDGQARIWTRDGMPDIECLGELRGELDKHRGTVVSLKWNKKGDFLLTGSVDRTTIVWDVKIGDFKQQFEFHTAAILDVDWRNNVQFASGSMDCKIYVCKVGVNRPMKTFLGHQGEVNSVKWDPTATLLASCSDDGTAKEIYSIRWSPTGPVTSNPNLPLLLASASFDSTVKLWDVEYGFQVHSLEAHWQPVYAIEFSPNGEFLASGSQDQCIHIWSVKDGKVVKTYNGHGDVFDVCWNREVAIDLEMALLSPLSVLKFMTSYSAS</sequence>
<feature type="repeat" description="WD" evidence="7">
    <location>
        <begin position="378"/>
        <end position="407"/>
    </location>
</feature>
<feature type="repeat" description="WD" evidence="7">
    <location>
        <begin position="429"/>
        <end position="452"/>
    </location>
</feature>
<reference evidence="9" key="2">
    <citation type="submission" date="2023-06" db="EMBL/GenBank/DDBJ databases">
        <authorList>
            <person name="Ma L."/>
            <person name="Liu K.-W."/>
            <person name="Li Z."/>
            <person name="Hsiao Y.-Y."/>
            <person name="Qi Y."/>
            <person name="Fu T."/>
            <person name="Tang G."/>
            <person name="Zhang D."/>
            <person name="Sun W.-H."/>
            <person name="Liu D.-K."/>
            <person name="Li Y."/>
            <person name="Chen G.-Z."/>
            <person name="Liu X.-D."/>
            <person name="Liao X.-Y."/>
            <person name="Jiang Y.-T."/>
            <person name="Yu X."/>
            <person name="Hao Y."/>
            <person name="Huang J."/>
            <person name="Zhao X.-W."/>
            <person name="Ke S."/>
            <person name="Chen Y.-Y."/>
            <person name="Wu W.-L."/>
            <person name="Hsu J.-L."/>
            <person name="Lin Y.-F."/>
            <person name="Huang M.-D."/>
            <person name="Li C.-Y."/>
            <person name="Huang L."/>
            <person name="Wang Z.-W."/>
            <person name="Zhao X."/>
            <person name="Zhong W.-Y."/>
            <person name="Peng D.-H."/>
            <person name="Ahmad S."/>
            <person name="Lan S."/>
            <person name="Zhang J.-S."/>
            <person name="Tsai W.-C."/>
            <person name="Van De Peer Y."/>
            <person name="Liu Z.-J."/>
        </authorList>
    </citation>
    <scope>NUCLEOTIDE SEQUENCE</scope>
    <source>
        <strain evidence="9">CP</strain>
        <tissue evidence="9">Leaves</tissue>
    </source>
</reference>
<dbReference type="Gene3D" id="1.20.960.30">
    <property type="match status" value="1"/>
</dbReference>
<keyword evidence="2 7" id="KW-0853">WD repeat</keyword>
<dbReference type="PANTHER" id="PTHR22846">
    <property type="entry name" value="WD40 REPEAT PROTEIN"/>
    <property type="match status" value="1"/>
</dbReference>
<evidence type="ECO:0000256" key="3">
    <source>
        <dbReference type="ARBA" id="ARBA00022737"/>
    </source>
</evidence>
<dbReference type="InterPro" id="IPR015943">
    <property type="entry name" value="WD40/YVTN_repeat-like_dom_sf"/>
</dbReference>
<dbReference type="GO" id="GO:0006357">
    <property type="term" value="P:regulation of transcription by RNA polymerase II"/>
    <property type="evidence" value="ECO:0007669"/>
    <property type="project" value="TreeGrafter"/>
</dbReference>
<evidence type="ECO:0000256" key="4">
    <source>
        <dbReference type="ARBA" id="ARBA00023015"/>
    </source>
</evidence>
<dbReference type="CDD" id="cd00200">
    <property type="entry name" value="WD40"/>
    <property type="match status" value="1"/>
</dbReference>
<dbReference type="InterPro" id="IPR045183">
    <property type="entry name" value="Ebi-like"/>
</dbReference>
<dbReference type="SUPFAM" id="SSF50978">
    <property type="entry name" value="WD40 repeat-like"/>
    <property type="match status" value="1"/>
</dbReference>
<keyword evidence="3" id="KW-0677">Repeat</keyword>
<name>A0AAV9FA21_ACOCL</name>
<dbReference type="FunFam" id="2.130.10.10:FF:000218">
    <property type="entry name" value="WD40 repeat-containing protein HOS15"/>
    <property type="match status" value="1"/>
</dbReference>
<keyword evidence="5" id="KW-0804">Transcription</keyword>
<dbReference type="InterPro" id="IPR006594">
    <property type="entry name" value="LisH"/>
</dbReference>
<dbReference type="Gene3D" id="2.130.10.10">
    <property type="entry name" value="YVTN repeat-like/Quinoprotein amine dehydrogenase"/>
    <property type="match status" value="1"/>
</dbReference>
<evidence type="ECO:0000256" key="8">
    <source>
        <dbReference type="SAM" id="MobiDB-lite"/>
    </source>
</evidence>
<dbReference type="GO" id="GO:0003714">
    <property type="term" value="F:transcription corepressor activity"/>
    <property type="evidence" value="ECO:0007669"/>
    <property type="project" value="InterPro"/>
</dbReference>
<feature type="repeat" description="WD" evidence="7">
    <location>
        <begin position="453"/>
        <end position="494"/>
    </location>
</feature>
<evidence type="ECO:0000313" key="9">
    <source>
        <dbReference type="EMBL" id="KAK1322858.1"/>
    </source>
</evidence>
<gene>
    <name evidence="9" type="primary">GB1</name>
    <name evidence="9" type="ORF">QJS10_CPA02g00362</name>
</gene>
<dbReference type="PROSITE" id="PS50896">
    <property type="entry name" value="LISH"/>
    <property type="match status" value="1"/>
</dbReference>
<dbReference type="InterPro" id="IPR036322">
    <property type="entry name" value="WD40_repeat_dom_sf"/>
</dbReference>
<evidence type="ECO:0000256" key="5">
    <source>
        <dbReference type="ARBA" id="ARBA00023163"/>
    </source>
</evidence>
<evidence type="ECO:0000256" key="2">
    <source>
        <dbReference type="ARBA" id="ARBA00022574"/>
    </source>
</evidence>
<comment type="subcellular location">
    <subcellularLocation>
        <location evidence="1">Nucleus</location>
    </subcellularLocation>
</comment>
<dbReference type="Pfam" id="PF08513">
    <property type="entry name" value="LisH"/>
    <property type="match status" value="1"/>
</dbReference>
<dbReference type="PRINTS" id="PR00320">
    <property type="entry name" value="GPROTEINBRPT"/>
</dbReference>